<accession>A0A939ILI9</accession>
<proteinExistence type="predicted"/>
<dbReference type="AlphaFoldDB" id="A0A939ILI9"/>
<dbReference type="SUPFAM" id="SSF54909">
    <property type="entry name" value="Dimeric alpha+beta barrel"/>
    <property type="match status" value="1"/>
</dbReference>
<dbReference type="InterPro" id="IPR009874">
    <property type="entry name" value="DUF1428"/>
</dbReference>
<sequence>MANYVDGYVLPVPREKLEAYRSMAQRAGEIWREYGALEYCEWVAEDVQPGKVTSFPQAVQLQDGETVIFAWITYSSKEQRDEINARVMKDPRLADMMDPATMPFDASRMFWGGFDKLVQLK</sequence>
<dbReference type="EMBL" id="JAFKCV010000002">
    <property type="protein sequence ID" value="MBN7824263.1"/>
    <property type="molecule type" value="Genomic_DNA"/>
</dbReference>
<reference evidence="1" key="1">
    <citation type="submission" date="2021-03" db="EMBL/GenBank/DDBJ databases">
        <title>novel species isolated from a fishpond in China.</title>
        <authorList>
            <person name="Lu H."/>
            <person name="Cai Z."/>
        </authorList>
    </citation>
    <scope>NUCLEOTIDE SEQUENCE</scope>
    <source>
        <strain evidence="1">JCM 30855</strain>
    </source>
</reference>
<dbReference type="Gene3D" id="3.30.70.100">
    <property type="match status" value="1"/>
</dbReference>
<protein>
    <submittedName>
        <fullName evidence="1">DUF1428 domain-containing protein</fullName>
    </submittedName>
</protein>
<gene>
    <name evidence="1" type="ORF">J0A66_03385</name>
</gene>
<evidence type="ECO:0000313" key="2">
    <source>
        <dbReference type="Proteomes" id="UP000664654"/>
    </source>
</evidence>
<dbReference type="InterPro" id="IPR011008">
    <property type="entry name" value="Dimeric_a/b-barrel"/>
</dbReference>
<organism evidence="1 2">
    <name type="scientific">Bowmanella dokdonensis</name>
    <dbReference type="NCBI Taxonomy" id="751969"/>
    <lineage>
        <taxon>Bacteria</taxon>
        <taxon>Pseudomonadati</taxon>
        <taxon>Pseudomonadota</taxon>
        <taxon>Gammaproteobacteria</taxon>
        <taxon>Alteromonadales</taxon>
        <taxon>Alteromonadaceae</taxon>
        <taxon>Bowmanella</taxon>
    </lineage>
</organism>
<keyword evidence="2" id="KW-1185">Reference proteome</keyword>
<dbReference type="Pfam" id="PF07237">
    <property type="entry name" value="DUF1428"/>
    <property type="match status" value="1"/>
</dbReference>
<evidence type="ECO:0000313" key="1">
    <source>
        <dbReference type="EMBL" id="MBN7824263.1"/>
    </source>
</evidence>
<name>A0A939ILI9_9ALTE</name>
<dbReference type="Proteomes" id="UP000664654">
    <property type="component" value="Unassembled WGS sequence"/>
</dbReference>
<dbReference type="PIRSF" id="PIRSF007028">
    <property type="entry name" value="UCP007028"/>
    <property type="match status" value="1"/>
</dbReference>
<comment type="caution">
    <text evidence="1">The sequence shown here is derived from an EMBL/GenBank/DDBJ whole genome shotgun (WGS) entry which is preliminary data.</text>
</comment>